<dbReference type="GO" id="GO:0046872">
    <property type="term" value="F:metal ion binding"/>
    <property type="evidence" value="ECO:0007669"/>
    <property type="project" value="UniProtKB-KW"/>
</dbReference>
<dbReference type="Pfam" id="PF00293">
    <property type="entry name" value="NUDIX"/>
    <property type="match status" value="1"/>
</dbReference>
<evidence type="ECO:0000313" key="9">
    <source>
        <dbReference type="Proteomes" id="UP000238823"/>
    </source>
</evidence>
<evidence type="ECO:0000256" key="3">
    <source>
        <dbReference type="ARBA" id="ARBA00022723"/>
    </source>
</evidence>
<keyword evidence="5" id="KW-0460">Magnesium</keyword>
<comment type="caution">
    <text evidence="8">The sequence shown here is derived from an EMBL/GenBank/DDBJ whole genome shotgun (WGS) entry which is preliminary data.</text>
</comment>
<keyword evidence="3" id="KW-0479">Metal-binding</keyword>
<dbReference type="SUPFAM" id="SSF55811">
    <property type="entry name" value="Nudix"/>
    <property type="match status" value="1"/>
</dbReference>
<dbReference type="InterPro" id="IPR015797">
    <property type="entry name" value="NUDIX_hydrolase-like_dom_sf"/>
</dbReference>
<organism evidence="8 9">
    <name type="scientific">Enhygromyxa salina</name>
    <dbReference type="NCBI Taxonomy" id="215803"/>
    <lineage>
        <taxon>Bacteria</taxon>
        <taxon>Pseudomonadati</taxon>
        <taxon>Myxococcota</taxon>
        <taxon>Polyangia</taxon>
        <taxon>Nannocystales</taxon>
        <taxon>Nannocystaceae</taxon>
        <taxon>Enhygromyxa</taxon>
    </lineage>
</organism>
<dbReference type="RefSeq" id="WP_181234387.1">
    <property type="nucleotide sequence ID" value="NZ_PVNL01000134.1"/>
</dbReference>
<protein>
    <submittedName>
        <fullName evidence="8">NUDIX domain protein</fullName>
    </submittedName>
</protein>
<dbReference type="PANTHER" id="PTHR12318">
    <property type="entry name" value="TESTOSTERONE-REGULATED PROTEIN RP2"/>
    <property type="match status" value="1"/>
</dbReference>
<comment type="cofactor">
    <cofactor evidence="1">
        <name>Mn(2+)</name>
        <dbReference type="ChEBI" id="CHEBI:29035"/>
    </cofactor>
</comment>
<evidence type="ECO:0000256" key="6">
    <source>
        <dbReference type="ARBA" id="ARBA00023211"/>
    </source>
</evidence>
<dbReference type="EMBL" id="PVNL01000134">
    <property type="protein sequence ID" value="PRP96729.1"/>
    <property type="molecule type" value="Genomic_DNA"/>
</dbReference>
<accession>A0A2S9XV35</accession>
<reference evidence="8 9" key="1">
    <citation type="submission" date="2018-03" db="EMBL/GenBank/DDBJ databases">
        <title>Draft Genome Sequences of the Obligatory Marine Myxobacteria Enhygromyxa salina SWB007.</title>
        <authorList>
            <person name="Poehlein A."/>
            <person name="Moghaddam J.A."/>
            <person name="Harms H."/>
            <person name="Alanjari M."/>
            <person name="Koenig G.M."/>
            <person name="Daniel R."/>
            <person name="Schaeberle T.F."/>
        </authorList>
    </citation>
    <scope>NUCLEOTIDE SEQUENCE [LARGE SCALE GENOMIC DNA]</scope>
    <source>
        <strain evidence="8 9">SWB007</strain>
    </source>
</reference>
<dbReference type="Gene3D" id="3.90.79.10">
    <property type="entry name" value="Nucleoside Triphosphate Pyrophosphohydrolase"/>
    <property type="match status" value="2"/>
</dbReference>
<name>A0A2S9XV35_9BACT</name>
<evidence type="ECO:0000313" key="8">
    <source>
        <dbReference type="EMBL" id="PRP96729.1"/>
    </source>
</evidence>
<dbReference type="PANTHER" id="PTHR12318:SF0">
    <property type="entry name" value="ACYL-COENZYME A DIPHOSPHATASE NUDT19"/>
    <property type="match status" value="1"/>
</dbReference>
<proteinExistence type="predicted"/>
<feature type="domain" description="Nudix hydrolase" evidence="7">
    <location>
        <begin position="4"/>
        <end position="154"/>
    </location>
</feature>
<dbReference type="AlphaFoldDB" id="A0A2S9XV35"/>
<evidence type="ECO:0000256" key="1">
    <source>
        <dbReference type="ARBA" id="ARBA00001936"/>
    </source>
</evidence>
<gene>
    <name evidence="8" type="ORF">ENSA7_67990</name>
</gene>
<evidence type="ECO:0000256" key="2">
    <source>
        <dbReference type="ARBA" id="ARBA00001946"/>
    </source>
</evidence>
<dbReference type="PROSITE" id="PS51462">
    <property type="entry name" value="NUDIX"/>
    <property type="match status" value="1"/>
</dbReference>
<dbReference type="InterPro" id="IPR039121">
    <property type="entry name" value="NUDT19"/>
</dbReference>
<evidence type="ECO:0000259" key="7">
    <source>
        <dbReference type="PROSITE" id="PS51462"/>
    </source>
</evidence>
<keyword evidence="4" id="KW-0378">Hydrolase</keyword>
<dbReference type="Proteomes" id="UP000238823">
    <property type="component" value="Unassembled WGS sequence"/>
</dbReference>
<evidence type="ECO:0000256" key="5">
    <source>
        <dbReference type="ARBA" id="ARBA00022842"/>
    </source>
</evidence>
<dbReference type="InterPro" id="IPR000086">
    <property type="entry name" value="NUDIX_hydrolase_dom"/>
</dbReference>
<comment type="cofactor">
    <cofactor evidence="2">
        <name>Mg(2+)</name>
        <dbReference type="ChEBI" id="CHEBI:18420"/>
    </cofactor>
</comment>
<dbReference type="GO" id="GO:0016818">
    <property type="term" value="F:hydrolase activity, acting on acid anhydrides, in phosphorus-containing anhydrides"/>
    <property type="evidence" value="ECO:0007669"/>
    <property type="project" value="InterPro"/>
</dbReference>
<sequence length="232" mass="25587">MTRAVQPAATVVVLRPRGPSDDAPELYMLRRSSKSAFMPDALVFPGGRVEAEDGVDGSDEDQSFARAAQRECVEEASLSVELDRLRWFDTWKTPSGESPRRFVARFYLTTIAADQGHDAIADGVETRAGRWASAAAILDQWRAEQVDLPPPTLSVLLSLAAGDWRTWLERPPACVREPILPKVIPVDSSLHIVMPHDPDYAGLPGDTGSVPERVLALPRRFVRAGQRWVPQP</sequence>
<keyword evidence="6" id="KW-0464">Manganese</keyword>
<dbReference type="CDD" id="cd18870">
    <property type="entry name" value="NUDIX_AcylCoAdiphos_Nudt19"/>
    <property type="match status" value="1"/>
</dbReference>
<evidence type="ECO:0000256" key="4">
    <source>
        <dbReference type="ARBA" id="ARBA00022801"/>
    </source>
</evidence>